<dbReference type="Proteomes" id="UP001595896">
    <property type="component" value="Unassembled WGS sequence"/>
</dbReference>
<reference evidence="4" key="1">
    <citation type="journal article" date="2019" name="Int. J. Syst. Evol. Microbiol.">
        <title>The Global Catalogue of Microorganisms (GCM) 10K type strain sequencing project: providing services to taxonomists for standard genome sequencing and annotation.</title>
        <authorList>
            <consortium name="The Broad Institute Genomics Platform"/>
            <consortium name="The Broad Institute Genome Sequencing Center for Infectious Disease"/>
            <person name="Wu L."/>
            <person name="Ma J."/>
        </authorList>
    </citation>
    <scope>NUCLEOTIDE SEQUENCE [LARGE SCALE GENOMIC DNA]</scope>
    <source>
        <strain evidence="4">JCM 12165</strain>
    </source>
</reference>
<organism evidence="3 4">
    <name type="scientific">Bacillus daqingensis</name>
    <dbReference type="NCBI Taxonomy" id="872396"/>
    <lineage>
        <taxon>Bacteria</taxon>
        <taxon>Bacillati</taxon>
        <taxon>Bacillota</taxon>
        <taxon>Bacilli</taxon>
        <taxon>Bacillales</taxon>
        <taxon>Bacillaceae</taxon>
        <taxon>Bacillus</taxon>
    </lineage>
</organism>
<feature type="transmembrane region" description="Helical" evidence="1">
    <location>
        <begin position="59"/>
        <end position="83"/>
    </location>
</feature>
<keyword evidence="1" id="KW-0812">Transmembrane</keyword>
<protein>
    <submittedName>
        <fullName evidence="3">DUF4190 domain-containing protein</fullName>
    </submittedName>
</protein>
<dbReference type="InterPro" id="IPR025241">
    <property type="entry name" value="DUF4190"/>
</dbReference>
<dbReference type="RefSeq" id="WP_377907812.1">
    <property type="nucleotide sequence ID" value="NZ_JBHSGK010000003.1"/>
</dbReference>
<sequence>MTGAAYNVKAIIGFIVSLLAVFVPVFGIVLAIIGIVLCKMAPKEIVLSGEEGSALAKAGFILGIIAIVLQLFFLIVGVAAFLAV</sequence>
<name>A0ABV9NQQ6_9BACI</name>
<feature type="domain" description="DUF4190" evidence="2">
    <location>
        <begin position="10"/>
        <end position="71"/>
    </location>
</feature>
<dbReference type="Pfam" id="PF13828">
    <property type="entry name" value="DUF4190"/>
    <property type="match status" value="1"/>
</dbReference>
<dbReference type="EMBL" id="JBHSGK010000003">
    <property type="protein sequence ID" value="MFC4735186.1"/>
    <property type="molecule type" value="Genomic_DNA"/>
</dbReference>
<keyword evidence="1" id="KW-1133">Transmembrane helix</keyword>
<evidence type="ECO:0000256" key="1">
    <source>
        <dbReference type="SAM" id="Phobius"/>
    </source>
</evidence>
<keyword evidence="1" id="KW-0472">Membrane</keyword>
<feature type="transmembrane region" description="Helical" evidence="1">
    <location>
        <begin position="12"/>
        <end position="38"/>
    </location>
</feature>
<gene>
    <name evidence="3" type="ORF">ACFO4L_01195</name>
</gene>
<accession>A0ABV9NQQ6</accession>
<evidence type="ECO:0000313" key="3">
    <source>
        <dbReference type="EMBL" id="MFC4735186.1"/>
    </source>
</evidence>
<evidence type="ECO:0000313" key="4">
    <source>
        <dbReference type="Proteomes" id="UP001595896"/>
    </source>
</evidence>
<evidence type="ECO:0000259" key="2">
    <source>
        <dbReference type="Pfam" id="PF13828"/>
    </source>
</evidence>
<keyword evidence="4" id="KW-1185">Reference proteome</keyword>
<proteinExistence type="predicted"/>
<comment type="caution">
    <text evidence="3">The sequence shown here is derived from an EMBL/GenBank/DDBJ whole genome shotgun (WGS) entry which is preliminary data.</text>
</comment>